<evidence type="ECO:0000313" key="1">
    <source>
        <dbReference type="EMBL" id="GFS15073.1"/>
    </source>
</evidence>
<accession>A0AAV4IZF6</accession>
<reference evidence="1 2" key="1">
    <citation type="journal article" date="2021" name="Elife">
        <title>Chloroplast acquisition without the gene transfer in kleptoplastic sea slugs, Plakobranchus ocellatus.</title>
        <authorList>
            <person name="Maeda T."/>
            <person name="Takahashi S."/>
            <person name="Yoshida T."/>
            <person name="Shimamura S."/>
            <person name="Takaki Y."/>
            <person name="Nagai Y."/>
            <person name="Toyoda A."/>
            <person name="Suzuki Y."/>
            <person name="Arimoto A."/>
            <person name="Ishii H."/>
            <person name="Satoh N."/>
            <person name="Nishiyama T."/>
            <person name="Hasebe M."/>
            <person name="Maruyama T."/>
            <person name="Minagawa J."/>
            <person name="Obokata J."/>
            <person name="Shigenobu S."/>
        </authorList>
    </citation>
    <scope>NUCLEOTIDE SEQUENCE [LARGE SCALE GENOMIC DNA]</scope>
</reference>
<dbReference type="Proteomes" id="UP000762676">
    <property type="component" value="Unassembled WGS sequence"/>
</dbReference>
<proteinExistence type="predicted"/>
<dbReference type="EMBL" id="BMAT01006563">
    <property type="protein sequence ID" value="GFS15073.1"/>
    <property type="molecule type" value="Genomic_DNA"/>
</dbReference>
<evidence type="ECO:0000313" key="2">
    <source>
        <dbReference type="Proteomes" id="UP000762676"/>
    </source>
</evidence>
<keyword evidence="2" id="KW-1185">Reference proteome</keyword>
<organism evidence="1 2">
    <name type="scientific">Elysia marginata</name>
    <dbReference type="NCBI Taxonomy" id="1093978"/>
    <lineage>
        <taxon>Eukaryota</taxon>
        <taxon>Metazoa</taxon>
        <taxon>Spiralia</taxon>
        <taxon>Lophotrochozoa</taxon>
        <taxon>Mollusca</taxon>
        <taxon>Gastropoda</taxon>
        <taxon>Heterobranchia</taxon>
        <taxon>Euthyneura</taxon>
        <taxon>Panpulmonata</taxon>
        <taxon>Sacoglossa</taxon>
        <taxon>Placobranchoidea</taxon>
        <taxon>Plakobranchidae</taxon>
        <taxon>Elysia</taxon>
    </lineage>
</organism>
<comment type="caution">
    <text evidence="1">The sequence shown here is derived from an EMBL/GenBank/DDBJ whole genome shotgun (WGS) entry which is preliminary data.</text>
</comment>
<dbReference type="AlphaFoldDB" id="A0AAV4IZF6"/>
<sequence length="74" mass="7988">MHRALVTCPVRSNQLLERFPPGEDLTLEVPDGGYATLPCSGPYSLPEAELFVIGPGNIPLEVGTFRGGEYDKKA</sequence>
<protein>
    <submittedName>
        <fullName evidence="1">Uncharacterized protein</fullName>
    </submittedName>
</protein>
<gene>
    <name evidence="1" type="ORF">ElyMa_003178200</name>
</gene>
<name>A0AAV4IZF6_9GAST</name>